<dbReference type="Proteomes" id="UP000789860">
    <property type="component" value="Unassembled WGS sequence"/>
</dbReference>
<protein>
    <submittedName>
        <fullName evidence="1">6656_t:CDS:1</fullName>
    </submittedName>
</protein>
<sequence>MNFAVDNNKDISFIFSNNENTNFTADNNKSVSVADDYYADSTINSNNSSILNNYISKQARQCISI</sequence>
<name>A0ACA9M5U1_9GLOM</name>
<evidence type="ECO:0000313" key="1">
    <source>
        <dbReference type="EMBL" id="CAG8571759.1"/>
    </source>
</evidence>
<evidence type="ECO:0000313" key="2">
    <source>
        <dbReference type="Proteomes" id="UP000789860"/>
    </source>
</evidence>
<gene>
    <name evidence="1" type="ORF">SCALOS_LOCUS5877</name>
</gene>
<feature type="non-terminal residue" evidence="1">
    <location>
        <position position="65"/>
    </location>
</feature>
<comment type="caution">
    <text evidence="1">The sequence shown here is derived from an EMBL/GenBank/DDBJ whole genome shotgun (WGS) entry which is preliminary data.</text>
</comment>
<accession>A0ACA9M5U1</accession>
<keyword evidence="2" id="KW-1185">Reference proteome</keyword>
<organism evidence="1 2">
    <name type="scientific">Scutellospora calospora</name>
    <dbReference type="NCBI Taxonomy" id="85575"/>
    <lineage>
        <taxon>Eukaryota</taxon>
        <taxon>Fungi</taxon>
        <taxon>Fungi incertae sedis</taxon>
        <taxon>Mucoromycota</taxon>
        <taxon>Glomeromycotina</taxon>
        <taxon>Glomeromycetes</taxon>
        <taxon>Diversisporales</taxon>
        <taxon>Gigasporaceae</taxon>
        <taxon>Scutellospora</taxon>
    </lineage>
</organism>
<reference evidence="1" key="1">
    <citation type="submission" date="2021-06" db="EMBL/GenBank/DDBJ databases">
        <authorList>
            <person name="Kallberg Y."/>
            <person name="Tangrot J."/>
            <person name="Rosling A."/>
        </authorList>
    </citation>
    <scope>NUCLEOTIDE SEQUENCE</scope>
    <source>
        <strain evidence="1">AU212A</strain>
    </source>
</reference>
<dbReference type="EMBL" id="CAJVPM010010295">
    <property type="protein sequence ID" value="CAG8571759.1"/>
    <property type="molecule type" value="Genomic_DNA"/>
</dbReference>
<proteinExistence type="predicted"/>